<evidence type="ECO:0000259" key="8">
    <source>
        <dbReference type="Pfam" id="PF14204"/>
    </source>
</evidence>
<evidence type="ECO:0000313" key="9">
    <source>
        <dbReference type="EMBL" id="KAF9589909.1"/>
    </source>
</evidence>
<gene>
    <name evidence="9" type="ORF">IFM89_029525</name>
</gene>
<dbReference type="InterPro" id="IPR005485">
    <property type="entry name" value="Rbsml_uL18_euk_arch"/>
</dbReference>
<keyword evidence="7" id="KW-0175">Coiled coil</keyword>
<evidence type="ECO:0000256" key="6">
    <source>
        <dbReference type="ARBA" id="ARBA00023274"/>
    </source>
</evidence>
<comment type="caution">
    <text evidence="9">The sequence shown here is derived from an EMBL/GenBank/DDBJ whole genome shotgun (WGS) entry which is preliminary data.</text>
</comment>
<evidence type="ECO:0000256" key="4">
    <source>
        <dbReference type="ARBA" id="ARBA00022490"/>
    </source>
</evidence>
<evidence type="ECO:0000313" key="10">
    <source>
        <dbReference type="Proteomes" id="UP000631114"/>
    </source>
</evidence>
<feature type="domain" description="Large ribosomal subunit protein uL18 C-terminal eukaryotes" evidence="8">
    <location>
        <begin position="404"/>
        <end position="457"/>
    </location>
</feature>
<dbReference type="EMBL" id="JADFTS010000009">
    <property type="protein sequence ID" value="KAF9589909.1"/>
    <property type="molecule type" value="Genomic_DNA"/>
</dbReference>
<dbReference type="Pfam" id="PF17144">
    <property type="entry name" value="Ribosomal_L5e"/>
    <property type="match status" value="1"/>
</dbReference>
<reference evidence="9 10" key="1">
    <citation type="submission" date="2020-10" db="EMBL/GenBank/DDBJ databases">
        <title>The Coptis chinensis genome and diversification of protoberbering-type alkaloids.</title>
        <authorList>
            <person name="Wang B."/>
            <person name="Shu S."/>
            <person name="Song C."/>
            <person name="Liu Y."/>
        </authorList>
    </citation>
    <scope>NUCLEOTIDE SEQUENCE [LARGE SCALE GENOMIC DNA]</scope>
    <source>
        <strain evidence="9">HL-2020</strain>
        <tissue evidence="9">Leaf</tissue>
    </source>
</reference>
<dbReference type="GO" id="GO:0008097">
    <property type="term" value="F:5S rRNA binding"/>
    <property type="evidence" value="ECO:0007669"/>
    <property type="project" value="InterPro"/>
</dbReference>
<evidence type="ECO:0000256" key="5">
    <source>
        <dbReference type="ARBA" id="ARBA00022980"/>
    </source>
</evidence>
<dbReference type="GO" id="GO:0006412">
    <property type="term" value="P:translation"/>
    <property type="evidence" value="ECO:0007669"/>
    <property type="project" value="InterPro"/>
</dbReference>
<proteinExistence type="inferred from homology"/>
<evidence type="ECO:0000256" key="2">
    <source>
        <dbReference type="ARBA" id="ARBA00007116"/>
    </source>
</evidence>
<sequence length="469" mass="55509">MEKADNRWDLGNIKLVSHESLGVLMATSRRFDWTKNWELQDVGDKEWLWDNIKDKWELDETRKEPTLALISGDEFINKKSKWKRNFYTRYATYEERISHRPKQLSQQEWVQLMEFWDTPEHQLAEMQRVVQEKEEERRLEIEEIKRQAQEKDEQRRHKIDEMKRQLDARDADMETRLMQKVANFAQMVSRSRRKSISKNPTMVFIKPTKSRAYFKRYQVKFRRRRAGKTYYRARIRLINQDKNKYGTPKYHFVVRFTNKDIITHIVSASIVGDMILTSAYAHELPRYGLDVGLTNYSADFLRPPSLGSWVSKKLSRWMRSLIRTTTGALKGALDGGLDIPHSDKRFFGFKKENKRVGSRGSRESMSMVSMLFAYMMTLIEDERGEVRTHFSRKYIKKGIEADGIEELYRKVHAGIRVDPTAKKSEKEAPKAHKRFNLKKLTYDERRNKLIARLNAMNSAAGADDDENDD</sequence>
<dbReference type="SUPFAM" id="SSF53137">
    <property type="entry name" value="Translational machinery components"/>
    <property type="match status" value="1"/>
</dbReference>
<dbReference type="PRINTS" id="PR00058">
    <property type="entry name" value="RIBOSOMALL5"/>
</dbReference>
<comment type="subcellular location">
    <subcellularLocation>
        <location evidence="1">Cytoplasm</location>
    </subcellularLocation>
</comment>
<dbReference type="Gene3D" id="3.30.420.100">
    <property type="match status" value="2"/>
</dbReference>
<dbReference type="OrthoDB" id="1618453at2759"/>
<organism evidence="9 10">
    <name type="scientific">Coptis chinensis</name>
    <dbReference type="NCBI Taxonomy" id="261450"/>
    <lineage>
        <taxon>Eukaryota</taxon>
        <taxon>Viridiplantae</taxon>
        <taxon>Streptophyta</taxon>
        <taxon>Embryophyta</taxon>
        <taxon>Tracheophyta</taxon>
        <taxon>Spermatophyta</taxon>
        <taxon>Magnoliopsida</taxon>
        <taxon>Ranunculales</taxon>
        <taxon>Ranunculaceae</taxon>
        <taxon>Coptidoideae</taxon>
        <taxon>Coptis</taxon>
    </lineage>
</organism>
<comment type="subunit">
    <text evidence="3">Component of the large ribosomal subunit (LSU).</text>
</comment>
<keyword evidence="10" id="KW-1185">Reference proteome</keyword>
<protein>
    <recommendedName>
        <fullName evidence="8">Large ribosomal subunit protein uL18 C-terminal eukaryotes domain-containing protein</fullName>
    </recommendedName>
</protein>
<evidence type="ECO:0000256" key="7">
    <source>
        <dbReference type="SAM" id="Coils"/>
    </source>
</evidence>
<feature type="coiled-coil region" evidence="7">
    <location>
        <begin position="123"/>
        <end position="165"/>
    </location>
</feature>
<name>A0A835H036_9MAGN</name>
<dbReference type="GO" id="GO:0003735">
    <property type="term" value="F:structural constituent of ribosome"/>
    <property type="evidence" value="ECO:0007669"/>
    <property type="project" value="InterPro"/>
</dbReference>
<evidence type="ECO:0000256" key="1">
    <source>
        <dbReference type="ARBA" id="ARBA00004496"/>
    </source>
</evidence>
<comment type="similarity">
    <text evidence="2">Belongs to the universal ribosomal protein uL18 family.</text>
</comment>
<dbReference type="Pfam" id="PF14204">
    <property type="entry name" value="Ribosomal_L18_c"/>
    <property type="match status" value="1"/>
</dbReference>
<keyword evidence="6" id="KW-0687">Ribonucleoprotein</keyword>
<accession>A0A835H036</accession>
<dbReference type="PANTHER" id="PTHR23410:SF12">
    <property type="entry name" value="LARGE RIBOSOMAL SUBUNIT PROTEIN UL18"/>
    <property type="match status" value="1"/>
</dbReference>
<dbReference type="PANTHER" id="PTHR23410">
    <property type="entry name" value="RIBOSOMAL PROTEIN L5-RELATED"/>
    <property type="match status" value="1"/>
</dbReference>
<keyword evidence="5" id="KW-0689">Ribosomal protein</keyword>
<keyword evidence="4" id="KW-0963">Cytoplasm</keyword>
<dbReference type="GO" id="GO:0000027">
    <property type="term" value="P:ribosomal large subunit assembly"/>
    <property type="evidence" value="ECO:0007669"/>
    <property type="project" value="TreeGrafter"/>
</dbReference>
<dbReference type="GO" id="GO:0022625">
    <property type="term" value="C:cytosolic large ribosomal subunit"/>
    <property type="evidence" value="ECO:0007669"/>
    <property type="project" value="TreeGrafter"/>
</dbReference>
<dbReference type="AlphaFoldDB" id="A0A835H036"/>
<dbReference type="InterPro" id="IPR025607">
    <property type="entry name" value="Ribosomal_uL18_C_euk"/>
</dbReference>
<dbReference type="Proteomes" id="UP000631114">
    <property type="component" value="Unassembled WGS sequence"/>
</dbReference>
<evidence type="ECO:0000256" key="3">
    <source>
        <dbReference type="ARBA" id="ARBA00011113"/>
    </source>
</evidence>